<evidence type="ECO:0000256" key="14">
    <source>
        <dbReference type="ARBA" id="ARBA00022825"/>
    </source>
</evidence>
<dbReference type="EC" id="3.4.21.22" evidence="4"/>
<sequence length="499" mass="55809">MAGVCLLAFIAGLLLEVNGLPADIPEENTGAVFLSQQAANRVLIRQRRYNSGLEEALHRDNLERECREETCDMEEAREVFEDDEKTMEFWATYVDGDQCKPPPCQNGGECQDGVKSYVCYCKPNFSGKNCEIEVSKQCSVNNGGCSHFCVMQNEQIVCQCSAGYRLGADRMTCEPTAPFSCGRVDFTPSTSTSTSGNRVLLAPRSSHHSPERNHNSSDSLLEDYYDDTNITLLYDSFDFTDDSDSGSASAAEVRSVRSAESSNITETPTETEKPPSWAYATLPTITEKENTDERIVGGDEASPGQIPWQVALMSHSVALQRAEPFCGGSLLSEYWVITAAHCLAEADKSNRKFFVRVGEHDVKVVEGDERDHEVAERHIHHMYNFKNSPYNNDIALLKLATPVELSNRRRPICLGPKEFIENLLRESRSSLVSGWGRLRHLGAEATTLQKLEVPYVDRTVCKESSRYHVTRLMFCAGYRDQPMDSCQDRAERRRCGAPE</sequence>
<dbReference type="SUPFAM" id="SSF57196">
    <property type="entry name" value="EGF/Laminin"/>
    <property type="match status" value="2"/>
</dbReference>
<evidence type="ECO:0000259" key="27">
    <source>
        <dbReference type="PROSITE" id="PS50240"/>
    </source>
</evidence>
<dbReference type="InterPro" id="IPR000152">
    <property type="entry name" value="EGF-type_Asp/Asn_hydroxyl_site"/>
</dbReference>
<evidence type="ECO:0000256" key="9">
    <source>
        <dbReference type="ARBA" id="ARBA00022553"/>
    </source>
</evidence>
<dbReference type="FunFam" id="2.10.25.10:FF:000162">
    <property type="entry name" value="Coagulation factor X (Predicted)"/>
    <property type="match status" value="1"/>
</dbReference>
<comment type="catalytic activity">
    <reaction evidence="1">
        <text>Selective cleavage of Arg-|-Ile bond in factor X to form factor Xa.</text>
        <dbReference type="EC" id="3.4.21.22"/>
    </reaction>
</comment>
<comment type="caution">
    <text evidence="23">Lacks conserved residue(s) required for the propagation of feature annotation.</text>
</comment>
<proteinExistence type="predicted"/>
<keyword evidence="25" id="KW-0732">Signal</keyword>
<evidence type="ECO:0000256" key="6">
    <source>
        <dbReference type="ARBA" id="ARBA00022479"/>
    </source>
</evidence>
<keyword evidence="17" id="KW-0094">Blood coagulation</keyword>
<dbReference type="SUPFAM" id="SSF57630">
    <property type="entry name" value="GLA-domain"/>
    <property type="match status" value="1"/>
</dbReference>
<dbReference type="SMART" id="SM00069">
    <property type="entry name" value="GLA"/>
    <property type="match status" value="1"/>
</dbReference>
<dbReference type="PRINTS" id="PR00010">
    <property type="entry name" value="EGFBLOOD"/>
</dbReference>
<accession>A0A671VJE2</accession>
<evidence type="ECO:0000256" key="25">
    <source>
        <dbReference type="SAM" id="SignalP"/>
    </source>
</evidence>
<dbReference type="PROSITE" id="PS00011">
    <property type="entry name" value="GLA_1"/>
    <property type="match status" value="1"/>
</dbReference>
<dbReference type="Proteomes" id="UP000472265">
    <property type="component" value="Chromosome 13"/>
</dbReference>
<evidence type="ECO:0000256" key="4">
    <source>
        <dbReference type="ARBA" id="ARBA00012066"/>
    </source>
</evidence>
<evidence type="ECO:0000256" key="11">
    <source>
        <dbReference type="ARBA" id="ARBA00022696"/>
    </source>
</evidence>
<feature type="domain" description="Gla" evidence="28">
    <location>
        <begin position="49"/>
        <end position="95"/>
    </location>
</feature>
<gene>
    <name evidence="29" type="primary">f9b</name>
</gene>
<evidence type="ECO:0000256" key="22">
    <source>
        <dbReference type="ARBA" id="ARBA00031357"/>
    </source>
</evidence>
<evidence type="ECO:0000256" key="19">
    <source>
        <dbReference type="ARBA" id="ARBA00023157"/>
    </source>
</evidence>
<keyword evidence="18" id="KW-0865">Zymogen</keyword>
<protein>
    <recommendedName>
        <fullName evidence="5">Coagulation factor IX</fullName>
        <ecNumber evidence="4">3.4.21.22</ecNumber>
    </recommendedName>
    <alternativeName>
        <fullName evidence="22">Christmas factor</fullName>
    </alternativeName>
</protein>
<keyword evidence="6" id="KW-0301">Gamma-carboxyglutamic acid</keyword>
<dbReference type="GO" id="GO:0006508">
    <property type="term" value="P:proteolysis"/>
    <property type="evidence" value="ECO:0007669"/>
    <property type="project" value="UniProtKB-KW"/>
</dbReference>
<dbReference type="InterPro" id="IPR000294">
    <property type="entry name" value="GLA_domain"/>
</dbReference>
<evidence type="ECO:0000256" key="2">
    <source>
        <dbReference type="ARBA" id="ARBA00002741"/>
    </source>
</evidence>
<evidence type="ECO:0000256" key="13">
    <source>
        <dbReference type="ARBA" id="ARBA00022801"/>
    </source>
</evidence>
<dbReference type="GO" id="GO:0005509">
    <property type="term" value="F:calcium ion binding"/>
    <property type="evidence" value="ECO:0007669"/>
    <property type="project" value="InterPro"/>
</dbReference>
<dbReference type="GO" id="GO:0005615">
    <property type="term" value="C:extracellular space"/>
    <property type="evidence" value="ECO:0007669"/>
    <property type="project" value="TreeGrafter"/>
</dbReference>
<feature type="region of interest" description="Disordered" evidence="24">
    <location>
        <begin position="188"/>
        <end position="220"/>
    </location>
</feature>
<dbReference type="InterPro" id="IPR001314">
    <property type="entry name" value="Peptidase_S1A"/>
</dbReference>
<keyword evidence="11" id="KW-0356">Hemostasis</keyword>
<evidence type="ECO:0000256" key="16">
    <source>
        <dbReference type="ARBA" id="ARBA00022842"/>
    </source>
</evidence>
<evidence type="ECO:0000256" key="20">
    <source>
        <dbReference type="ARBA" id="ARBA00023180"/>
    </source>
</evidence>
<feature type="compositionally biased region" description="Low complexity" evidence="24">
    <location>
        <begin position="248"/>
        <end position="268"/>
    </location>
</feature>
<dbReference type="InterPro" id="IPR017857">
    <property type="entry name" value="Coagulation_fac-like_Gla_dom"/>
</dbReference>
<dbReference type="Gene3D" id="4.10.740.10">
    <property type="entry name" value="Coagulation Factor IX"/>
    <property type="match status" value="1"/>
</dbReference>
<dbReference type="Pfam" id="PF00089">
    <property type="entry name" value="Trypsin"/>
    <property type="match status" value="1"/>
</dbReference>
<comment type="function">
    <text evidence="2">Factor IX is a vitamin K-dependent plasma protein that participates in the intrinsic pathway of blood coagulation by converting factor X to its active form in the presence of Ca(2+) ions, phospholipids, and factor VIIIa.</text>
</comment>
<organism evidence="29 30">
    <name type="scientific">Sparus aurata</name>
    <name type="common">Gilthead sea bream</name>
    <dbReference type="NCBI Taxonomy" id="8175"/>
    <lineage>
        <taxon>Eukaryota</taxon>
        <taxon>Metazoa</taxon>
        <taxon>Chordata</taxon>
        <taxon>Craniata</taxon>
        <taxon>Vertebrata</taxon>
        <taxon>Euteleostomi</taxon>
        <taxon>Actinopterygii</taxon>
        <taxon>Neopterygii</taxon>
        <taxon>Teleostei</taxon>
        <taxon>Neoteleostei</taxon>
        <taxon>Acanthomorphata</taxon>
        <taxon>Eupercaria</taxon>
        <taxon>Spariformes</taxon>
        <taxon>Sparidae</taxon>
        <taxon>Sparus</taxon>
    </lineage>
</organism>
<keyword evidence="21" id="KW-0379">Hydroxylation</keyword>
<keyword evidence="10" id="KW-0645">Protease</keyword>
<keyword evidence="12" id="KW-0479">Metal-binding</keyword>
<dbReference type="PROSITE" id="PS00022">
    <property type="entry name" value="EGF_1"/>
    <property type="match status" value="1"/>
</dbReference>
<dbReference type="InterPro" id="IPR009003">
    <property type="entry name" value="Peptidase_S1_PA"/>
</dbReference>
<dbReference type="InterPro" id="IPR043504">
    <property type="entry name" value="Peptidase_S1_PA_chymotrypsin"/>
</dbReference>
<dbReference type="PIRSF" id="PIRSF001143">
    <property type="entry name" value="Factor_X"/>
    <property type="match status" value="1"/>
</dbReference>
<keyword evidence="15" id="KW-0106">Calcium</keyword>
<keyword evidence="30" id="KW-1185">Reference proteome</keyword>
<dbReference type="GO" id="GO:0004252">
    <property type="term" value="F:serine-type endopeptidase activity"/>
    <property type="evidence" value="ECO:0007669"/>
    <property type="project" value="UniProtKB-EC"/>
</dbReference>
<dbReference type="InterPro" id="IPR012224">
    <property type="entry name" value="Pept_S1A_FX"/>
</dbReference>
<dbReference type="InterPro" id="IPR001881">
    <property type="entry name" value="EGF-like_Ca-bd_dom"/>
</dbReference>
<dbReference type="InterPro" id="IPR035972">
    <property type="entry name" value="GLA-like_dom_SF"/>
</dbReference>
<feature type="disulfide bond" evidence="23">
    <location>
        <begin position="121"/>
        <end position="130"/>
    </location>
</feature>
<feature type="domain" description="EGF-like" evidence="26">
    <location>
        <begin position="95"/>
        <end position="131"/>
    </location>
</feature>
<dbReference type="Ensembl" id="ENSSAUT00010027317.1">
    <property type="protein sequence ID" value="ENSSAUP00010025857.1"/>
    <property type="gene ID" value="ENSSAUG00010011257.1"/>
</dbReference>
<dbReference type="PROSITE" id="PS00010">
    <property type="entry name" value="ASX_HYDROXYL"/>
    <property type="match status" value="1"/>
</dbReference>
<dbReference type="SMART" id="SM00020">
    <property type="entry name" value="Tryp_SPc"/>
    <property type="match status" value="1"/>
</dbReference>
<dbReference type="PANTHER" id="PTHR24278:SF31">
    <property type="entry name" value="COAGULATION FACTOR IX"/>
    <property type="match status" value="1"/>
</dbReference>
<dbReference type="CDD" id="cd00054">
    <property type="entry name" value="EGF_CA"/>
    <property type="match status" value="1"/>
</dbReference>
<evidence type="ECO:0000256" key="18">
    <source>
        <dbReference type="ARBA" id="ARBA00023145"/>
    </source>
</evidence>
<dbReference type="PROSITE" id="PS50026">
    <property type="entry name" value="EGF_3"/>
    <property type="match status" value="1"/>
</dbReference>
<dbReference type="Pfam" id="PF14670">
    <property type="entry name" value="FXa_inhibition"/>
    <property type="match status" value="1"/>
</dbReference>
<keyword evidence="20" id="KW-0325">Glycoprotein</keyword>
<dbReference type="GO" id="GO:0007596">
    <property type="term" value="P:blood coagulation"/>
    <property type="evidence" value="ECO:0007669"/>
    <property type="project" value="UniProtKB-KW"/>
</dbReference>
<dbReference type="PROSITE" id="PS01187">
    <property type="entry name" value="EGF_CA"/>
    <property type="match status" value="1"/>
</dbReference>
<evidence type="ECO:0000256" key="12">
    <source>
        <dbReference type="ARBA" id="ARBA00022723"/>
    </source>
</evidence>
<evidence type="ECO:0000259" key="28">
    <source>
        <dbReference type="PROSITE" id="PS50998"/>
    </source>
</evidence>
<evidence type="ECO:0000256" key="24">
    <source>
        <dbReference type="SAM" id="MobiDB-lite"/>
    </source>
</evidence>
<evidence type="ECO:0000256" key="23">
    <source>
        <dbReference type="PROSITE-ProRule" id="PRU00076"/>
    </source>
</evidence>
<dbReference type="PRINTS" id="PR00001">
    <property type="entry name" value="GLABLOOD"/>
</dbReference>
<evidence type="ECO:0000256" key="21">
    <source>
        <dbReference type="ARBA" id="ARBA00023278"/>
    </source>
</evidence>
<dbReference type="AlphaFoldDB" id="A0A671VJE2"/>
<dbReference type="PROSITE" id="PS50240">
    <property type="entry name" value="TRYPSIN_DOM"/>
    <property type="match status" value="1"/>
</dbReference>
<feature type="compositionally biased region" description="Polar residues" evidence="24">
    <location>
        <begin position="188"/>
        <end position="197"/>
    </location>
</feature>
<dbReference type="Pfam" id="PF00594">
    <property type="entry name" value="Gla"/>
    <property type="match status" value="1"/>
</dbReference>
<evidence type="ECO:0000256" key="15">
    <source>
        <dbReference type="ARBA" id="ARBA00022837"/>
    </source>
</evidence>
<evidence type="ECO:0000256" key="3">
    <source>
        <dbReference type="ARBA" id="ARBA00004613"/>
    </source>
</evidence>
<comment type="subcellular location">
    <subcellularLocation>
        <location evidence="3">Secreted</location>
    </subcellularLocation>
</comment>
<evidence type="ECO:0000313" key="29">
    <source>
        <dbReference type="Ensembl" id="ENSSAUP00010025857.1"/>
    </source>
</evidence>
<dbReference type="InterPro" id="IPR050442">
    <property type="entry name" value="Peptidase_S1_coag_factors"/>
</dbReference>
<keyword evidence="7" id="KW-0964">Secreted</keyword>
<keyword evidence="19 23" id="KW-1015">Disulfide bond</keyword>
<evidence type="ECO:0000256" key="17">
    <source>
        <dbReference type="ARBA" id="ARBA00023084"/>
    </source>
</evidence>
<dbReference type="CDD" id="cd00190">
    <property type="entry name" value="Tryp_SPc"/>
    <property type="match status" value="1"/>
</dbReference>
<keyword evidence="16" id="KW-0460">Magnesium</keyword>
<keyword evidence="9" id="KW-0597">Phosphoprotein</keyword>
<dbReference type="Gene3D" id="2.40.10.10">
    <property type="entry name" value="Trypsin-like serine proteases"/>
    <property type="match status" value="2"/>
</dbReference>
<dbReference type="FunFam" id="2.40.10.10:FF:000013">
    <property type="entry name" value="Coagulation factor X"/>
    <property type="match status" value="1"/>
</dbReference>
<dbReference type="PANTHER" id="PTHR24278">
    <property type="entry name" value="COAGULATION FACTOR"/>
    <property type="match status" value="1"/>
</dbReference>
<feature type="region of interest" description="Disordered" evidence="24">
    <location>
        <begin position="248"/>
        <end position="276"/>
    </location>
</feature>
<evidence type="ECO:0000256" key="5">
    <source>
        <dbReference type="ARBA" id="ARBA00019454"/>
    </source>
</evidence>
<dbReference type="Pfam" id="PF00008">
    <property type="entry name" value="EGF"/>
    <property type="match status" value="1"/>
</dbReference>
<dbReference type="PROSITE" id="PS50998">
    <property type="entry name" value="GLA_2"/>
    <property type="match status" value="1"/>
</dbReference>
<dbReference type="SUPFAM" id="SSF50494">
    <property type="entry name" value="Trypsin-like serine proteases"/>
    <property type="match status" value="1"/>
</dbReference>
<dbReference type="SMART" id="SM00181">
    <property type="entry name" value="EGF"/>
    <property type="match status" value="2"/>
</dbReference>
<feature type="chain" id="PRO_5025382086" description="Coagulation factor IX" evidence="25">
    <location>
        <begin position="20"/>
        <end position="499"/>
    </location>
</feature>
<dbReference type="SMART" id="SM00179">
    <property type="entry name" value="EGF_CA"/>
    <property type="match status" value="1"/>
</dbReference>
<evidence type="ECO:0000256" key="1">
    <source>
        <dbReference type="ARBA" id="ARBA00001368"/>
    </source>
</evidence>
<dbReference type="Gene3D" id="2.10.25.10">
    <property type="entry name" value="Laminin"/>
    <property type="match status" value="2"/>
</dbReference>
<feature type="domain" description="Peptidase S1" evidence="27">
    <location>
        <begin position="295"/>
        <end position="487"/>
    </location>
</feature>
<feature type="signal peptide" evidence="25">
    <location>
        <begin position="1"/>
        <end position="19"/>
    </location>
</feature>
<name>A0A671VJE2_SPAAU</name>
<evidence type="ECO:0000256" key="8">
    <source>
        <dbReference type="ARBA" id="ARBA00022536"/>
    </source>
</evidence>
<keyword evidence="8 23" id="KW-0245">EGF-like domain</keyword>
<dbReference type="InterPro" id="IPR001254">
    <property type="entry name" value="Trypsin_dom"/>
</dbReference>
<dbReference type="GeneTree" id="ENSGT00940000159516"/>
<evidence type="ECO:0000256" key="10">
    <source>
        <dbReference type="ARBA" id="ARBA00022670"/>
    </source>
</evidence>
<reference evidence="29" key="2">
    <citation type="submission" date="2025-08" db="UniProtKB">
        <authorList>
            <consortium name="Ensembl"/>
        </authorList>
    </citation>
    <scope>IDENTIFICATION</scope>
</reference>
<dbReference type="InterPro" id="IPR018097">
    <property type="entry name" value="EGF_Ca-bd_CS"/>
</dbReference>
<keyword evidence="14" id="KW-0720">Serine protease</keyword>
<keyword evidence="13" id="KW-0378">Hydrolase</keyword>
<dbReference type="FunFam" id="4.10.740.10:FF:000001">
    <property type="entry name" value="vitamin K-dependent protein S"/>
    <property type="match status" value="1"/>
</dbReference>
<evidence type="ECO:0000259" key="26">
    <source>
        <dbReference type="PROSITE" id="PS50026"/>
    </source>
</evidence>
<reference evidence="29" key="1">
    <citation type="submission" date="2021-04" db="EMBL/GenBank/DDBJ databases">
        <authorList>
            <consortium name="Wellcome Sanger Institute Data Sharing"/>
        </authorList>
    </citation>
    <scope>NUCLEOTIDE SEQUENCE [LARGE SCALE GENOMIC DNA]</scope>
</reference>
<dbReference type="InterPro" id="IPR000742">
    <property type="entry name" value="EGF"/>
</dbReference>
<dbReference type="PROSITE" id="PS00134">
    <property type="entry name" value="TRYPSIN_HIS"/>
    <property type="match status" value="1"/>
</dbReference>
<evidence type="ECO:0000256" key="7">
    <source>
        <dbReference type="ARBA" id="ARBA00022525"/>
    </source>
</evidence>
<dbReference type="InterPro" id="IPR018114">
    <property type="entry name" value="TRYPSIN_HIS"/>
</dbReference>
<dbReference type="PRINTS" id="PR00722">
    <property type="entry name" value="CHYMOTRYPSIN"/>
</dbReference>
<reference evidence="29" key="3">
    <citation type="submission" date="2025-09" db="UniProtKB">
        <authorList>
            <consortium name="Ensembl"/>
        </authorList>
    </citation>
    <scope>IDENTIFICATION</scope>
</reference>
<evidence type="ECO:0000313" key="30">
    <source>
        <dbReference type="Proteomes" id="UP000472265"/>
    </source>
</evidence>